<sequence>MVVKLDSSTNSGQAIDEVEPIVSKSRKSRKVCTGDAEAVAKKEKKKRKKIEEAEAEHKGEHGEDEVQQGRPKKRKKNKDIAAAESESVEEDTKEHKKKERPEPAKESADPTTTPELADPQASKKRHKKSNYSDHVLTTATVEREKEPKKKKNRKHSGHGFKDPSTDESLSEQASRALSYAYTQAHNPTNWKFNKARQNWLIRNVLSEETIPDDYVPLANRYMSGVQGGARDALIKSCRDAALEQSEESKADKPDVPSNDAPLEKKQRAADMAKASFQSTTREQRARDLLELLTQCTSHDSK</sequence>
<gene>
    <name evidence="1" type="ORF">BDY19DRAFT_990629</name>
</gene>
<dbReference type="Proteomes" id="UP001055072">
    <property type="component" value="Unassembled WGS sequence"/>
</dbReference>
<keyword evidence="2" id="KW-1185">Reference proteome</keyword>
<comment type="caution">
    <text evidence="1">The sequence shown here is derived from an EMBL/GenBank/DDBJ whole genome shotgun (WGS) entry which is preliminary data.</text>
</comment>
<evidence type="ECO:0000313" key="2">
    <source>
        <dbReference type="Proteomes" id="UP001055072"/>
    </source>
</evidence>
<dbReference type="EMBL" id="MU274904">
    <property type="protein sequence ID" value="KAI0091860.1"/>
    <property type="molecule type" value="Genomic_DNA"/>
</dbReference>
<name>A0ACB8UC60_9APHY</name>
<accession>A0ACB8UC60</accession>
<organism evidence="1 2">
    <name type="scientific">Irpex rosettiformis</name>
    <dbReference type="NCBI Taxonomy" id="378272"/>
    <lineage>
        <taxon>Eukaryota</taxon>
        <taxon>Fungi</taxon>
        <taxon>Dikarya</taxon>
        <taxon>Basidiomycota</taxon>
        <taxon>Agaricomycotina</taxon>
        <taxon>Agaricomycetes</taxon>
        <taxon>Polyporales</taxon>
        <taxon>Irpicaceae</taxon>
        <taxon>Irpex</taxon>
    </lineage>
</organism>
<reference evidence="1" key="1">
    <citation type="journal article" date="2021" name="Environ. Microbiol.">
        <title>Gene family expansions and transcriptome signatures uncover fungal adaptations to wood decay.</title>
        <authorList>
            <person name="Hage H."/>
            <person name="Miyauchi S."/>
            <person name="Viragh M."/>
            <person name="Drula E."/>
            <person name="Min B."/>
            <person name="Chaduli D."/>
            <person name="Navarro D."/>
            <person name="Favel A."/>
            <person name="Norest M."/>
            <person name="Lesage-Meessen L."/>
            <person name="Balint B."/>
            <person name="Merenyi Z."/>
            <person name="de Eugenio L."/>
            <person name="Morin E."/>
            <person name="Martinez A.T."/>
            <person name="Baldrian P."/>
            <person name="Stursova M."/>
            <person name="Martinez M.J."/>
            <person name="Novotny C."/>
            <person name="Magnuson J.K."/>
            <person name="Spatafora J.W."/>
            <person name="Maurice S."/>
            <person name="Pangilinan J."/>
            <person name="Andreopoulos W."/>
            <person name="LaButti K."/>
            <person name="Hundley H."/>
            <person name="Na H."/>
            <person name="Kuo A."/>
            <person name="Barry K."/>
            <person name="Lipzen A."/>
            <person name="Henrissat B."/>
            <person name="Riley R."/>
            <person name="Ahrendt S."/>
            <person name="Nagy L.G."/>
            <person name="Grigoriev I.V."/>
            <person name="Martin F."/>
            <person name="Rosso M.N."/>
        </authorList>
    </citation>
    <scope>NUCLEOTIDE SEQUENCE</scope>
    <source>
        <strain evidence="1">CBS 384.51</strain>
    </source>
</reference>
<protein>
    <submittedName>
        <fullName evidence="1">Uncharacterized protein</fullName>
    </submittedName>
</protein>
<proteinExistence type="predicted"/>
<evidence type="ECO:0000313" key="1">
    <source>
        <dbReference type="EMBL" id="KAI0091860.1"/>
    </source>
</evidence>